<proteinExistence type="predicted"/>
<gene>
    <name evidence="1" type="ORF">BU24DRAFT_420152</name>
</gene>
<organism evidence="1 2">
    <name type="scientific">Aaosphaeria arxii CBS 175.79</name>
    <dbReference type="NCBI Taxonomy" id="1450172"/>
    <lineage>
        <taxon>Eukaryota</taxon>
        <taxon>Fungi</taxon>
        <taxon>Dikarya</taxon>
        <taxon>Ascomycota</taxon>
        <taxon>Pezizomycotina</taxon>
        <taxon>Dothideomycetes</taxon>
        <taxon>Pleosporomycetidae</taxon>
        <taxon>Pleosporales</taxon>
        <taxon>Pleosporales incertae sedis</taxon>
        <taxon>Aaosphaeria</taxon>
    </lineage>
</organism>
<sequence length="56" mass="6371">MCHAQRKIAAFLQRAHGGGKGIWAQWSSPQTLLNDGMKPEEKRFTSWADKANLVFR</sequence>
<reference evidence="1" key="1">
    <citation type="journal article" date="2020" name="Stud. Mycol.">
        <title>101 Dothideomycetes genomes: a test case for predicting lifestyles and emergence of pathogens.</title>
        <authorList>
            <person name="Haridas S."/>
            <person name="Albert R."/>
            <person name="Binder M."/>
            <person name="Bloem J."/>
            <person name="Labutti K."/>
            <person name="Salamov A."/>
            <person name="Andreopoulos B."/>
            <person name="Baker S."/>
            <person name="Barry K."/>
            <person name="Bills G."/>
            <person name="Bluhm B."/>
            <person name="Cannon C."/>
            <person name="Castanera R."/>
            <person name="Culley D."/>
            <person name="Daum C."/>
            <person name="Ezra D."/>
            <person name="Gonzalez J."/>
            <person name="Henrissat B."/>
            <person name="Kuo A."/>
            <person name="Liang C."/>
            <person name="Lipzen A."/>
            <person name="Lutzoni F."/>
            <person name="Magnuson J."/>
            <person name="Mondo S."/>
            <person name="Nolan M."/>
            <person name="Ohm R."/>
            <person name="Pangilinan J."/>
            <person name="Park H.-J."/>
            <person name="Ramirez L."/>
            <person name="Alfaro M."/>
            <person name="Sun H."/>
            <person name="Tritt A."/>
            <person name="Yoshinaga Y."/>
            <person name="Zwiers L.-H."/>
            <person name="Turgeon B."/>
            <person name="Goodwin S."/>
            <person name="Spatafora J."/>
            <person name="Crous P."/>
            <person name="Grigoriev I."/>
        </authorList>
    </citation>
    <scope>NUCLEOTIDE SEQUENCE</scope>
    <source>
        <strain evidence="1">CBS 175.79</strain>
    </source>
</reference>
<evidence type="ECO:0000313" key="1">
    <source>
        <dbReference type="EMBL" id="KAF2017129.1"/>
    </source>
</evidence>
<protein>
    <submittedName>
        <fullName evidence="1">Uncharacterized protein</fullName>
    </submittedName>
</protein>
<dbReference type="Proteomes" id="UP000799778">
    <property type="component" value="Unassembled WGS sequence"/>
</dbReference>
<keyword evidence="2" id="KW-1185">Reference proteome</keyword>
<name>A0A6A5XVY1_9PLEO</name>
<dbReference type="AlphaFoldDB" id="A0A6A5XVY1"/>
<dbReference type="EMBL" id="ML978068">
    <property type="protein sequence ID" value="KAF2017129.1"/>
    <property type="molecule type" value="Genomic_DNA"/>
</dbReference>
<dbReference type="GeneID" id="54284805"/>
<accession>A0A6A5XVY1</accession>
<dbReference type="RefSeq" id="XP_033385468.1">
    <property type="nucleotide sequence ID" value="XM_033527408.1"/>
</dbReference>
<evidence type="ECO:0000313" key="2">
    <source>
        <dbReference type="Proteomes" id="UP000799778"/>
    </source>
</evidence>